<evidence type="ECO:0000256" key="9">
    <source>
        <dbReference type="ARBA" id="ARBA00025439"/>
    </source>
</evidence>
<keyword evidence="8 12" id="KW-0472">Membrane</keyword>
<dbReference type="KEGG" id="smao:CAG99_01150"/>
<keyword evidence="5" id="KW-0997">Cell inner membrane</keyword>
<evidence type="ECO:0000256" key="4">
    <source>
        <dbReference type="ARBA" id="ARBA00022475"/>
    </source>
</evidence>
<dbReference type="OrthoDB" id="3185552at2"/>
<dbReference type="Pfam" id="PF02653">
    <property type="entry name" value="BPD_transp_2"/>
    <property type="match status" value="1"/>
</dbReference>
<feature type="transmembrane region" description="Helical" evidence="12">
    <location>
        <begin position="299"/>
        <end position="319"/>
    </location>
</feature>
<feature type="transmembrane region" description="Helical" evidence="12">
    <location>
        <begin position="275"/>
        <end position="293"/>
    </location>
</feature>
<dbReference type="AlphaFoldDB" id="A0A1W7CSD2"/>
<name>A0A1W7CSD2_9ACTN</name>
<evidence type="ECO:0000313" key="13">
    <source>
        <dbReference type="EMBL" id="ARQ67619.1"/>
    </source>
</evidence>
<keyword evidence="4" id="KW-1003">Cell membrane</keyword>
<dbReference type="EMBL" id="CP021121">
    <property type="protein sequence ID" value="ARQ67619.1"/>
    <property type="molecule type" value="Genomic_DNA"/>
</dbReference>
<dbReference type="InterPro" id="IPR001851">
    <property type="entry name" value="ABC_transp_permease"/>
</dbReference>
<keyword evidence="7 12" id="KW-1133">Transmembrane helix</keyword>
<organism evidence="13 14">
    <name type="scientific">Streptomyces marincola</name>
    <dbReference type="NCBI Taxonomy" id="2878388"/>
    <lineage>
        <taxon>Bacteria</taxon>
        <taxon>Bacillati</taxon>
        <taxon>Actinomycetota</taxon>
        <taxon>Actinomycetes</taxon>
        <taxon>Kitasatosporales</taxon>
        <taxon>Streptomycetaceae</taxon>
        <taxon>Streptomyces</taxon>
    </lineage>
</organism>
<evidence type="ECO:0000256" key="6">
    <source>
        <dbReference type="ARBA" id="ARBA00022692"/>
    </source>
</evidence>
<feature type="transmembrane region" description="Helical" evidence="12">
    <location>
        <begin position="246"/>
        <end position="268"/>
    </location>
</feature>
<evidence type="ECO:0000313" key="14">
    <source>
        <dbReference type="Proteomes" id="UP000194218"/>
    </source>
</evidence>
<dbReference type="RefSeq" id="WP_086157142.1">
    <property type="nucleotide sequence ID" value="NZ_CP021121.1"/>
</dbReference>
<comment type="function">
    <text evidence="9">Part of the ABC transporter complex LsrABCD involved in autoinducer 2 (AI-2) import. Probably responsible for the translocation of the substrate across the membrane.</text>
</comment>
<keyword evidence="3" id="KW-0813">Transport</keyword>
<keyword evidence="6 12" id="KW-0812">Transmembrane</keyword>
<reference evidence="13 14" key="1">
    <citation type="submission" date="2017-05" db="EMBL/GenBank/DDBJ databases">
        <title>Complete genome sequence of Streptomyces sp. SCSIO 03032 revealed the diverse biosynthetic pathways for its bioactive secondary metabolites.</title>
        <authorList>
            <person name="Ma L."/>
            <person name="Zhu Y."/>
            <person name="Zhang W."/>
            <person name="Zhang G."/>
            <person name="Tian X."/>
            <person name="Zhang S."/>
            <person name="Zhang C."/>
        </authorList>
    </citation>
    <scope>NUCLEOTIDE SEQUENCE [LARGE SCALE GENOMIC DNA]</scope>
    <source>
        <strain evidence="13 14">SCSIO 03032</strain>
    </source>
</reference>
<evidence type="ECO:0000256" key="8">
    <source>
        <dbReference type="ARBA" id="ARBA00023136"/>
    </source>
</evidence>
<dbReference type="GO" id="GO:0005886">
    <property type="term" value="C:plasma membrane"/>
    <property type="evidence" value="ECO:0007669"/>
    <property type="project" value="UniProtKB-SubCell"/>
</dbReference>
<comment type="subunit">
    <text evidence="2">The complex is composed of two ATP-binding proteins (LsrA), two transmembrane proteins (LsrC and LsrD) and a solute-binding protein (LsrB).</text>
</comment>
<evidence type="ECO:0000256" key="7">
    <source>
        <dbReference type="ARBA" id="ARBA00022989"/>
    </source>
</evidence>
<sequence>MSAAAAGAGARRAWAVRELGVLLALVLLVAVTAADNSRFLSAQSVRDVLLSASILIVLAVGQTVVVLTRNIDLSVGSVLGLAAFATGTLFASAPGTPIPLAMLAGVGIGALCGLLNGALVALARVPALVITLGTLYVLRGVGHSWASGDQINAADMPGAFLDLGTATLLGVPVLALLAAAVLLGVATWLSSYRSGRELYAIGSEPDAARLSGIPVGRRVFTAFLVSGSLAGLAGVLYAARYGTVDATAGAGLELQVVAAVVVGGVAIFGGSGTAWGAALGALLLTTIGSSLAVLRVDPFWQQAVVGALILAAIGLDRLLAARSAAGAARARGRARPPRGRADSTADAGGRGPAREARNHGA</sequence>
<evidence type="ECO:0000256" key="11">
    <source>
        <dbReference type="SAM" id="MobiDB-lite"/>
    </source>
</evidence>
<keyword evidence="14" id="KW-1185">Reference proteome</keyword>
<accession>A0A1W7CSD2</accession>
<feature type="transmembrane region" description="Helical" evidence="12">
    <location>
        <begin position="100"/>
        <end position="120"/>
    </location>
</feature>
<feature type="compositionally biased region" description="Basic and acidic residues" evidence="11">
    <location>
        <begin position="352"/>
        <end position="361"/>
    </location>
</feature>
<dbReference type="GO" id="GO:0022857">
    <property type="term" value="F:transmembrane transporter activity"/>
    <property type="evidence" value="ECO:0007669"/>
    <property type="project" value="InterPro"/>
</dbReference>
<evidence type="ECO:0000256" key="2">
    <source>
        <dbReference type="ARBA" id="ARBA00011262"/>
    </source>
</evidence>
<evidence type="ECO:0000256" key="10">
    <source>
        <dbReference type="ARBA" id="ARBA00039382"/>
    </source>
</evidence>
<dbReference type="Proteomes" id="UP000194218">
    <property type="component" value="Chromosome"/>
</dbReference>
<comment type="subcellular location">
    <subcellularLocation>
        <location evidence="1">Cell membrane</location>
        <topology evidence="1">Multi-pass membrane protein</topology>
    </subcellularLocation>
</comment>
<feature type="transmembrane region" description="Helical" evidence="12">
    <location>
        <begin position="219"/>
        <end position="240"/>
    </location>
</feature>
<evidence type="ECO:0000256" key="1">
    <source>
        <dbReference type="ARBA" id="ARBA00004651"/>
    </source>
</evidence>
<dbReference type="PANTHER" id="PTHR32196">
    <property type="entry name" value="ABC TRANSPORTER PERMEASE PROTEIN YPHD-RELATED-RELATED"/>
    <property type="match status" value="1"/>
</dbReference>
<evidence type="ECO:0000256" key="5">
    <source>
        <dbReference type="ARBA" id="ARBA00022519"/>
    </source>
</evidence>
<protein>
    <recommendedName>
        <fullName evidence="10">Autoinducer 2 import system permease protein LsrC</fullName>
    </recommendedName>
</protein>
<feature type="transmembrane region" description="Helical" evidence="12">
    <location>
        <begin position="127"/>
        <end position="146"/>
    </location>
</feature>
<feature type="transmembrane region" description="Helical" evidence="12">
    <location>
        <begin position="166"/>
        <end position="189"/>
    </location>
</feature>
<gene>
    <name evidence="13" type="ORF">CAG99_01150</name>
</gene>
<dbReference type="PANTHER" id="PTHR32196:SF29">
    <property type="entry name" value="AUTOINDUCER 2 IMPORT SYSTEM PERMEASE PROTEIN LSRC"/>
    <property type="match status" value="1"/>
</dbReference>
<proteinExistence type="predicted"/>
<feature type="transmembrane region" description="Helical" evidence="12">
    <location>
        <begin position="49"/>
        <end position="68"/>
    </location>
</feature>
<feature type="region of interest" description="Disordered" evidence="11">
    <location>
        <begin position="328"/>
        <end position="361"/>
    </location>
</feature>
<dbReference type="CDD" id="cd06579">
    <property type="entry name" value="TM_PBP1_transp_AraH_like"/>
    <property type="match status" value="1"/>
</dbReference>
<feature type="transmembrane region" description="Helical" evidence="12">
    <location>
        <begin position="75"/>
        <end position="94"/>
    </location>
</feature>
<evidence type="ECO:0000256" key="3">
    <source>
        <dbReference type="ARBA" id="ARBA00022448"/>
    </source>
</evidence>
<evidence type="ECO:0000256" key="12">
    <source>
        <dbReference type="SAM" id="Phobius"/>
    </source>
</evidence>